<reference evidence="9" key="1">
    <citation type="submission" date="2021-12" db="EMBL/GenBank/DDBJ databases">
        <title>Curvularia clavata genome.</title>
        <authorList>
            <person name="Cao Y."/>
        </authorList>
    </citation>
    <scope>NUCLEOTIDE SEQUENCE</scope>
    <source>
        <strain evidence="9">Yc1106</strain>
    </source>
</reference>
<dbReference type="VEuPathDB" id="FungiDB:yc1106_03521"/>
<feature type="transmembrane region" description="Helical" evidence="7">
    <location>
        <begin position="146"/>
        <end position="171"/>
    </location>
</feature>
<feature type="transmembrane region" description="Helical" evidence="7">
    <location>
        <begin position="53"/>
        <end position="74"/>
    </location>
</feature>
<comment type="similarity">
    <text evidence="5">Belongs to the SAT4 family.</text>
</comment>
<comment type="subcellular location">
    <subcellularLocation>
        <location evidence="1">Membrane</location>
        <topology evidence="1">Multi-pass membrane protein</topology>
    </subcellularLocation>
</comment>
<dbReference type="PANTHER" id="PTHR33048">
    <property type="entry name" value="PTH11-LIKE INTEGRAL MEMBRANE PROTEIN (AFU_ORTHOLOGUE AFUA_5G11245)"/>
    <property type="match status" value="1"/>
</dbReference>
<evidence type="ECO:0000313" key="9">
    <source>
        <dbReference type="EMBL" id="USP76247.1"/>
    </source>
</evidence>
<dbReference type="EMBL" id="CP089275">
    <property type="protein sequence ID" value="USP76247.1"/>
    <property type="molecule type" value="Genomic_DNA"/>
</dbReference>
<dbReference type="OrthoDB" id="4682787at2759"/>
<evidence type="ECO:0000256" key="4">
    <source>
        <dbReference type="ARBA" id="ARBA00023136"/>
    </source>
</evidence>
<name>A0A9Q8Z5W7_CURCL</name>
<dbReference type="InterPro" id="IPR052337">
    <property type="entry name" value="SAT4-like"/>
</dbReference>
<gene>
    <name evidence="9" type="ORF">yc1106_03521</name>
</gene>
<feature type="transmembrane region" description="Helical" evidence="7">
    <location>
        <begin position="120"/>
        <end position="140"/>
    </location>
</feature>
<feature type="transmembrane region" description="Helical" evidence="7">
    <location>
        <begin position="20"/>
        <end position="41"/>
    </location>
</feature>
<evidence type="ECO:0000256" key="6">
    <source>
        <dbReference type="SAM" id="MobiDB-lite"/>
    </source>
</evidence>
<evidence type="ECO:0000256" key="2">
    <source>
        <dbReference type="ARBA" id="ARBA00022692"/>
    </source>
</evidence>
<evidence type="ECO:0000313" key="10">
    <source>
        <dbReference type="Proteomes" id="UP001056012"/>
    </source>
</evidence>
<keyword evidence="4 7" id="KW-0472">Membrane</keyword>
<feature type="region of interest" description="Disordered" evidence="6">
    <location>
        <begin position="385"/>
        <end position="434"/>
    </location>
</feature>
<protein>
    <recommendedName>
        <fullName evidence="8">Rhodopsin domain-containing protein</fullName>
    </recommendedName>
</protein>
<keyword evidence="10" id="KW-1185">Reference proteome</keyword>
<feature type="transmembrane region" description="Helical" evidence="7">
    <location>
        <begin position="232"/>
        <end position="253"/>
    </location>
</feature>
<dbReference type="PANTHER" id="PTHR33048:SF163">
    <property type="entry name" value="INTEGRAL MEMBRANE PROTEIN (AFU_ORTHOLOGUE AFUA_8G05510)"/>
    <property type="match status" value="1"/>
</dbReference>
<keyword evidence="3 7" id="KW-1133">Transmembrane helix</keyword>
<sequence length="434" mass="48142">MAQDAPPGAEQEWPDRRLLVLVPVWILLIISTIFVVWRVVYGIIQARRFMLSDYLLITSALLSIAATAMNQVVVDHGLGRHIMDPTVFPNILKYSYYLWITQIISKFALSTVYRSNAYDLPLDIIAVAFLKWSICAWLLALNFSKVYLAIVWLSILMVTALNFLAPVLTLFGCVPLEKNWNFGYQGEFHCWAKGTLPQSYAQGISNIITDLVYMAAPLIYLSRVQLSRKTQWGIRIVFLLSIPATICSIFKTIELKTLTTTKDPTWDGVNLTIWSSSELSLGILIASLPPLRKAFDNFFSKILPSTWTGSGKTPHYGYGRSTVGGAGTVGNSIHMNNFQGSKAYHSRIPGESVLDDESDRAILDSDDEHRGPGIMKSMDVKVSVSESPPAGFQHGNGSGRSSNGDGNKDITPFNEPRIDWSSPHIESAGRGHHS</sequence>
<dbReference type="AlphaFoldDB" id="A0A9Q8Z5W7"/>
<dbReference type="Proteomes" id="UP001056012">
    <property type="component" value="Chromosome 2"/>
</dbReference>
<dbReference type="InterPro" id="IPR049326">
    <property type="entry name" value="Rhodopsin_dom_fungi"/>
</dbReference>
<evidence type="ECO:0000256" key="5">
    <source>
        <dbReference type="ARBA" id="ARBA00038359"/>
    </source>
</evidence>
<dbReference type="GO" id="GO:0016020">
    <property type="term" value="C:membrane"/>
    <property type="evidence" value="ECO:0007669"/>
    <property type="project" value="UniProtKB-SubCell"/>
</dbReference>
<evidence type="ECO:0000256" key="1">
    <source>
        <dbReference type="ARBA" id="ARBA00004141"/>
    </source>
</evidence>
<organism evidence="9 10">
    <name type="scientific">Curvularia clavata</name>
    <dbReference type="NCBI Taxonomy" id="95742"/>
    <lineage>
        <taxon>Eukaryota</taxon>
        <taxon>Fungi</taxon>
        <taxon>Dikarya</taxon>
        <taxon>Ascomycota</taxon>
        <taxon>Pezizomycotina</taxon>
        <taxon>Dothideomycetes</taxon>
        <taxon>Pleosporomycetidae</taxon>
        <taxon>Pleosporales</taxon>
        <taxon>Pleosporineae</taxon>
        <taxon>Pleosporaceae</taxon>
        <taxon>Curvularia</taxon>
    </lineage>
</organism>
<proteinExistence type="inferred from homology"/>
<accession>A0A9Q8Z5W7</accession>
<evidence type="ECO:0000259" key="8">
    <source>
        <dbReference type="Pfam" id="PF20684"/>
    </source>
</evidence>
<evidence type="ECO:0000256" key="7">
    <source>
        <dbReference type="SAM" id="Phobius"/>
    </source>
</evidence>
<feature type="domain" description="Rhodopsin" evidence="8">
    <location>
        <begin position="38"/>
        <end position="295"/>
    </location>
</feature>
<keyword evidence="2 7" id="KW-0812">Transmembrane</keyword>
<evidence type="ECO:0000256" key="3">
    <source>
        <dbReference type="ARBA" id="ARBA00022989"/>
    </source>
</evidence>
<dbReference type="Pfam" id="PF20684">
    <property type="entry name" value="Fung_rhodopsin"/>
    <property type="match status" value="1"/>
</dbReference>